<evidence type="ECO:0000313" key="1">
    <source>
        <dbReference type="EMBL" id="KAJ1909333.1"/>
    </source>
</evidence>
<proteinExistence type="predicted"/>
<reference evidence="1" key="1">
    <citation type="submission" date="2022-07" db="EMBL/GenBank/DDBJ databases">
        <title>Phylogenomic reconstructions and comparative analyses of Kickxellomycotina fungi.</title>
        <authorList>
            <person name="Reynolds N.K."/>
            <person name="Stajich J.E."/>
            <person name="Barry K."/>
            <person name="Grigoriev I.V."/>
            <person name="Crous P."/>
            <person name="Smith M.E."/>
        </authorList>
    </citation>
    <scope>NUCLEOTIDE SEQUENCE</scope>
    <source>
        <strain evidence="1">RSA 861</strain>
    </source>
</reference>
<gene>
    <name evidence="1" type="ORF">IWQ60_011232</name>
</gene>
<dbReference type="AlphaFoldDB" id="A0A9W8DMI6"/>
<evidence type="ECO:0000313" key="2">
    <source>
        <dbReference type="Proteomes" id="UP001150569"/>
    </source>
</evidence>
<dbReference type="EMBL" id="JANBPT010001220">
    <property type="protein sequence ID" value="KAJ1909333.1"/>
    <property type="molecule type" value="Genomic_DNA"/>
</dbReference>
<sequence length="170" mass="18957">MQNQPSPGESHASTFVDSVSTLGLDSKAVPAAPTTSEIKKTFRSALTSFMDLLVEYGRQRTEREQGRQAVVDELKNRAIALKIRLDQGERVDLVYVLYYTPNREGICFVDLGNADLPLDPEAVADWPGLAFIDTVTRLDDRAVQIEEFTAMVSRLNSMFSALGFWKQLQA</sequence>
<protein>
    <submittedName>
        <fullName evidence="1">Uncharacterized protein</fullName>
    </submittedName>
</protein>
<organism evidence="1 2">
    <name type="scientific">Tieghemiomyces parasiticus</name>
    <dbReference type="NCBI Taxonomy" id="78921"/>
    <lineage>
        <taxon>Eukaryota</taxon>
        <taxon>Fungi</taxon>
        <taxon>Fungi incertae sedis</taxon>
        <taxon>Zoopagomycota</taxon>
        <taxon>Kickxellomycotina</taxon>
        <taxon>Dimargaritomycetes</taxon>
        <taxon>Dimargaritales</taxon>
        <taxon>Dimargaritaceae</taxon>
        <taxon>Tieghemiomyces</taxon>
    </lineage>
</organism>
<keyword evidence="2" id="KW-1185">Reference proteome</keyword>
<accession>A0A9W8DMI6</accession>
<dbReference type="Proteomes" id="UP001150569">
    <property type="component" value="Unassembled WGS sequence"/>
</dbReference>
<comment type="caution">
    <text evidence="1">The sequence shown here is derived from an EMBL/GenBank/DDBJ whole genome shotgun (WGS) entry which is preliminary data.</text>
</comment>
<name>A0A9W8DMI6_9FUNG</name>